<organism evidence="2 3">
    <name type="scientific">Streptantibioticus silvisoli</name>
    <dbReference type="NCBI Taxonomy" id="2705255"/>
    <lineage>
        <taxon>Bacteria</taxon>
        <taxon>Bacillati</taxon>
        <taxon>Actinomycetota</taxon>
        <taxon>Actinomycetes</taxon>
        <taxon>Kitasatosporales</taxon>
        <taxon>Streptomycetaceae</taxon>
        <taxon>Streptantibioticus</taxon>
    </lineage>
</organism>
<dbReference type="Pfam" id="PF12680">
    <property type="entry name" value="SnoaL_2"/>
    <property type="match status" value="1"/>
</dbReference>
<evidence type="ECO:0000259" key="1">
    <source>
        <dbReference type="Pfam" id="PF12680"/>
    </source>
</evidence>
<dbReference type="EMBL" id="JAAGKO020000013">
    <property type="protein sequence ID" value="MDI5963349.1"/>
    <property type="molecule type" value="Genomic_DNA"/>
</dbReference>
<dbReference type="SUPFAM" id="SSF54427">
    <property type="entry name" value="NTF2-like"/>
    <property type="match status" value="1"/>
</dbReference>
<proteinExistence type="predicted"/>
<dbReference type="RefSeq" id="WP_271322844.1">
    <property type="nucleotide sequence ID" value="NZ_JAAGKO020000013.1"/>
</dbReference>
<dbReference type="InterPro" id="IPR032710">
    <property type="entry name" value="NTF2-like_dom_sf"/>
</dbReference>
<feature type="domain" description="SnoaL-like" evidence="1">
    <location>
        <begin position="23"/>
        <end position="120"/>
    </location>
</feature>
<dbReference type="Proteomes" id="UP001156398">
    <property type="component" value="Unassembled WGS sequence"/>
</dbReference>
<comment type="caution">
    <text evidence="2">The sequence shown here is derived from an EMBL/GenBank/DDBJ whole genome shotgun (WGS) entry which is preliminary data.</text>
</comment>
<dbReference type="Gene3D" id="3.10.450.50">
    <property type="match status" value="1"/>
</dbReference>
<accession>A0ABT6VZ85</accession>
<gene>
    <name evidence="2" type="ORF">POF43_011620</name>
</gene>
<evidence type="ECO:0000313" key="2">
    <source>
        <dbReference type="EMBL" id="MDI5963349.1"/>
    </source>
</evidence>
<dbReference type="InterPro" id="IPR037401">
    <property type="entry name" value="SnoaL-like"/>
</dbReference>
<keyword evidence="3" id="KW-1185">Reference proteome</keyword>
<sequence>MSNDPSGRPVPSPIVTAAGVDHVRLAYDYLDSGDVDGYGSLLDDDIALDRPDAPPGRGRDQVVRMHADGLVPRARHHIDRIVADGHSVVATGHLSPVSGRHAHGPERIDFVDVFTLSAEGMLLVCRRYYFASPGLNF</sequence>
<evidence type="ECO:0000313" key="3">
    <source>
        <dbReference type="Proteomes" id="UP001156398"/>
    </source>
</evidence>
<protein>
    <submittedName>
        <fullName evidence="2">Nuclear transport factor 2 family protein</fullName>
    </submittedName>
</protein>
<reference evidence="2 3" key="1">
    <citation type="submission" date="2023-05" db="EMBL/GenBank/DDBJ databases">
        <title>Streptantibioticus silvisoli sp. nov., acidotolerant actinomycetes 1 from pine litter.</title>
        <authorList>
            <person name="Swiecimska M."/>
            <person name="Golinska P."/>
            <person name="Sangal V."/>
            <person name="Wachnowicz B."/>
            <person name="Goodfellow M."/>
        </authorList>
    </citation>
    <scope>NUCLEOTIDE SEQUENCE [LARGE SCALE GENOMIC DNA]</scope>
    <source>
        <strain evidence="2 3">SL54</strain>
    </source>
</reference>
<name>A0ABT6VZ85_9ACTN</name>